<organism evidence="2 3">
    <name type="scientific">Sumerlaea chitinivorans</name>
    <dbReference type="NCBI Taxonomy" id="2250252"/>
    <lineage>
        <taxon>Bacteria</taxon>
        <taxon>Candidatus Sumerlaeota</taxon>
        <taxon>Candidatus Sumerlaeia</taxon>
        <taxon>Candidatus Sumerlaeales</taxon>
        <taxon>Candidatus Sumerlaeaceae</taxon>
        <taxon>Candidatus Sumerlaea</taxon>
    </lineage>
</organism>
<evidence type="ECO:0000256" key="1">
    <source>
        <dbReference type="SAM" id="MobiDB-lite"/>
    </source>
</evidence>
<protein>
    <submittedName>
        <fullName evidence="2">Uncharacterized protein</fullName>
    </submittedName>
</protein>
<dbReference type="KEGG" id="schv:BRCON_0991"/>
<evidence type="ECO:0000313" key="3">
    <source>
        <dbReference type="Proteomes" id="UP000262583"/>
    </source>
</evidence>
<dbReference type="EMBL" id="CP030759">
    <property type="protein sequence ID" value="AXA35768.1"/>
    <property type="molecule type" value="Genomic_DNA"/>
</dbReference>
<evidence type="ECO:0000313" key="2">
    <source>
        <dbReference type="EMBL" id="AXA35768.1"/>
    </source>
</evidence>
<name>A0A2Z4Y4G8_SUMC1</name>
<reference evidence="2 3" key="1">
    <citation type="submission" date="2018-05" db="EMBL/GenBank/DDBJ databases">
        <title>A metagenomic window into the 2 km-deep terrestrial subsurface aquifer revealed taxonomically and functionally diverse microbial community comprising novel uncultured bacterial lineages.</title>
        <authorList>
            <person name="Kadnikov V.V."/>
            <person name="Mardanov A.V."/>
            <person name="Beletsky A.V."/>
            <person name="Banks D."/>
            <person name="Pimenov N.V."/>
            <person name="Frank Y.A."/>
            <person name="Karnachuk O.V."/>
            <person name="Ravin N.V."/>
        </authorList>
    </citation>
    <scope>NUCLEOTIDE SEQUENCE [LARGE SCALE GENOMIC DNA]</scope>
    <source>
        <strain evidence="2">BY</strain>
    </source>
</reference>
<proteinExistence type="predicted"/>
<feature type="compositionally biased region" description="Polar residues" evidence="1">
    <location>
        <begin position="313"/>
        <end position="330"/>
    </location>
</feature>
<feature type="region of interest" description="Disordered" evidence="1">
    <location>
        <begin position="313"/>
        <end position="374"/>
    </location>
</feature>
<accession>A0A2Z4Y4G8</accession>
<feature type="compositionally biased region" description="Pro residues" evidence="1">
    <location>
        <begin position="364"/>
        <end position="374"/>
    </location>
</feature>
<dbReference type="AlphaFoldDB" id="A0A2Z4Y4G8"/>
<sequence>MSSVNLVTDRSSKNRVYRVGFCAAVLVTFLASLASGSERSQLVRETSVTLAQIVARQIGNYQRIRTARGQVVWREEIYTTPTTAPPLRVIQFAFDTTGSVNLVLAWDGKSRLPRQKEKPDWSRVLAAFLVEGENVYQIRPPTKDQIPSISWTPFNPDVHGRNPLVRFHPALLGDETIALADLARVQEQMRARISIAEIGSRADPRIRVSFTNPERPNELLYYLINPQKGWLPEFIGRYSGNRCLFQTSILIGKTANGVWIPSRRTKLEYNSNGEVSRREEWYYLDLSVNERLPAQQISFAYFHLPPEAFPQRVQTNAPSSEMKSSPSTQRALPRATAAARQNSGITGRGRPPGAPQKQQGVPPEAAPLPTPKSR</sequence>
<gene>
    <name evidence="2" type="ORF">BRCON_0991</name>
</gene>
<dbReference type="Proteomes" id="UP000262583">
    <property type="component" value="Chromosome"/>
</dbReference>